<dbReference type="FunFam" id="3.30.40.10:FF:000288">
    <property type="entry name" value="Probable E3 ubiquitin ligase SUD1"/>
    <property type="match status" value="1"/>
</dbReference>
<dbReference type="Pfam" id="PF12906">
    <property type="entry name" value="RINGv"/>
    <property type="match status" value="1"/>
</dbReference>
<feature type="transmembrane region" description="Helical" evidence="4">
    <location>
        <begin position="460"/>
        <end position="481"/>
    </location>
</feature>
<feature type="transmembrane region" description="Helical" evidence="4">
    <location>
        <begin position="155"/>
        <end position="178"/>
    </location>
</feature>
<keyword evidence="2" id="KW-0863">Zinc-finger</keyword>
<dbReference type="GO" id="GO:0005789">
    <property type="term" value="C:endoplasmic reticulum membrane"/>
    <property type="evidence" value="ECO:0007669"/>
    <property type="project" value="TreeGrafter"/>
</dbReference>
<evidence type="ECO:0000256" key="1">
    <source>
        <dbReference type="ARBA" id="ARBA00022723"/>
    </source>
</evidence>
<feature type="transmembrane region" description="Helical" evidence="4">
    <location>
        <begin position="556"/>
        <end position="581"/>
    </location>
</feature>
<dbReference type="PANTHER" id="PTHR13145:SF8">
    <property type="entry name" value="E3 UBIQUITIN LIGASE SUD1"/>
    <property type="match status" value="1"/>
</dbReference>
<dbReference type="PROSITE" id="PS51292">
    <property type="entry name" value="ZF_RING_CH"/>
    <property type="match status" value="1"/>
</dbReference>
<dbReference type="RefSeq" id="XP_056847668.1">
    <property type="nucleotide sequence ID" value="XM_056991688.1"/>
</dbReference>
<dbReference type="Gene3D" id="3.30.40.10">
    <property type="entry name" value="Zinc/RING finger domain, C3HC4 (zinc finger)"/>
    <property type="match status" value="1"/>
</dbReference>
<accession>A0A9W3C8C9</accession>
<dbReference type="AlphaFoldDB" id="A0A9W3C8C9"/>
<feature type="transmembrane region" description="Helical" evidence="4">
    <location>
        <begin position="107"/>
        <end position="130"/>
    </location>
</feature>
<dbReference type="SMART" id="SM00744">
    <property type="entry name" value="RINGv"/>
    <property type="match status" value="1"/>
</dbReference>
<gene>
    <name evidence="7" type="primary">LOC108832191</name>
</gene>
<keyword evidence="3" id="KW-0862">Zinc</keyword>
<dbReference type="CDD" id="cd16702">
    <property type="entry name" value="RING_CH-C4HC3_MARCH6"/>
    <property type="match status" value="1"/>
</dbReference>
<feature type="transmembrane region" description="Helical" evidence="4">
    <location>
        <begin position="250"/>
        <end position="274"/>
    </location>
</feature>
<evidence type="ECO:0000313" key="6">
    <source>
        <dbReference type="Proteomes" id="UP000504610"/>
    </source>
</evidence>
<sequence length="839" mass="95172">MAHKTATARCIDDEEEDEYVCRICRTPGDEDNPLQYPCICRGSIKFVHQDCLLQWLNHSKAQRCEVCKHRFSFTPLYDEKAPTRLPLKEFVFGAATKVWRCCRVPHVFLLLGLLLSVWLVTLSFITFWTWRLAFVRSFGEAQSLLFLSHVSSTRVVLTDCLLGFLLSATIICILREAASLRNFIRHLERNFLFYLRIQSPLFPLFSVPARNIIFIGVVIFVPFTLGRVILHHVASADLLKGYVAGGPSKLYDVTTLTVGYMFVVFLYLGTIALIRYFKGPPLNFDRLYGIAASIVETIPPLLRQLSAGIKPGTLVAYYFGVLPLMCGWCLDVFTVSMFGETTMSSRVEYLSVSPLASPLVHWAVGALYLSKIGICEELLPKVLRREALFFLDDPHEDDDDPFQFIIEEAERKLGWGILLDVAKYGSLIFLLVFLPVKLAIMMAPTVFPLDISVSDPFTEIPVGLLLFTICTQFIIEHFRLWTTVKSLVRCWFTSVCWALGLSDLLLPIPEDNGNDEPGRQNRGPERAMGVLPATVDQNRSLLLAGNVEQSHSEYIFVLRVVLLLLAVWVTLLLFNTAMIVVPVSLGRALFSSIPTLPITHGVKCNDLYAFVIGTYAFWTTISGVKYALEHLKSERTSVLLNQVWRWCGIVFKSSVLVAIWIFIIPVLIGLVLELLVIVPMRVPVDETPVFLLYQDWALGLIFLKIWKALIISLDDSWKAKFERVEEDGFSRLQGLWVLKEIVSPILMKLLTALCVPYVLARGVFPMLGYPLVVNSAVYRFAWIGCLSVIPFFSCAKRCHVWFRNLHNSIRDDRYLVGRRLLNFEEAALGQRKIIPKQCQ</sequence>
<feature type="transmembrane region" description="Helical" evidence="4">
    <location>
        <begin position="607"/>
        <end position="628"/>
    </location>
</feature>
<dbReference type="InterPro" id="IPR011016">
    <property type="entry name" value="Znf_RING-CH"/>
</dbReference>
<dbReference type="Pfam" id="PF23113">
    <property type="entry name" value="MARCHF6_C"/>
    <property type="match status" value="1"/>
</dbReference>
<evidence type="ECO:0000313" key="7">
    <source>
        <dbReference type="RefSeq" id="XP_056847668.1"/>
    </source>
</evidence>
<dbReference type="GeneID" id="108832191"/>
<dbReference type="GO" id="GO:0008270">
    <property type="term" value="F:zinc ion binding"/>
    <property type="evidence" value="ECO:0007669"/>
    <property type="project" value="UniProtKB-KW"/>
</dbReference>
<keyword evidence="4" id="KW-0812">Transmembrane</keyword>
<reference evidence="7" key="2">
    <citation type="submission" date="2025-08" db="UniProtKB">
        <authorList>
            <consortium name="RefSeq"/>
        </authorList>
    </citation>
    <scope>IDENTIFICATION</scope>
    <source>
        <tissue evidence="7">Leaf</tissue>
    </source>
</reference>
<dbReference type="InterPro" id="IPR056521">
    <property type="entry name" value="MARCHF6-like_C"/>
</dbReference>
<keyword evidence="4" id="KW-0472">Membrane</keyword>
<feature type="transmembrane region" description="Helical" evidence="4">
    <location>
        <begin position="212"/>
        <end position="230"/>
    </location>
</feature>
<evidence type="ECO:0000259" key="5">
    <source>
        <dbReference type="PROSITE" id="PS51292"/>
    </source>
</evidence>
<feature type="transmembrane region" description="Helical" evidence="4">
    <location>
        <begin position="421"/>
        <end position="440"/>
    </location>
</feature>
<feature type="transmembrane region" description="Helical" evidence="4">
    <location>
        <begin position="776"/>
        <end position="795"/>
    </location>
</feature>
<evidence type="ECO:0000256" key="2">
    <source>
        <dbReference type="ARBA" id="ARBA00022771"/>
    </source>
</evidence>
<feature type="transmembrane region" description="Helical" evidence="4">
    <location>
        <begin position="745"/>
        <end position="764"/>
    </location>
</feature>
<proteinExistence type="predicted"/>
<dbReference type="PANTHER" id="PTHR13145">
    <property type="entry name" value="SSM4 PROTEIN"/>
    <property type="match status" value="1"/>
</dbReference>
<dbReference type="InterPro" id="IPR013083">
    <property type="entry name" value="Znf_RING/FYVE/PHD"/>
</dbReference>
<feature type="transmembrane region" description="Helical" evidence="4">
    <location>
        <begin position="649"/>
        <end position="676"/>
    </location>
</feature>
<keyword evidence="6" id="KW-1185">Reference proteome</keyword>
<name>A0A9W3C8C9_RAPSA</name>
<keyword evidence="4" id="KW-1133">Transmembrane helix</keyword>
<dbReference type="GO" id="GO:0036503">
    <property type="term" value="P:ERAD pathway"/>
    <property type="evidence" value="ECO:0007669"/>
    <property type="project" value="TreeGrafter"/>
</dbReference>
<keyword evidence="1" id="KW-0479">Metal-binding</keyword>
<evidence type="ECO:0000256" key="4">
    <source>
        <dbReference type="SAM" id="Phobius"/>
    </source>
</evidence>
<dbReference type="Proteomes" id="UP000504610">
    <property type="component" value="Chromosome 8"/>
</dbReference>
<organism evidence="6 7">
    <name type="scientific">Raphanus sativus</name>
    <name type="common">Radish</name>
    <name type="synonym">Raphanus raphanistrum var. sativus</name>
    <dbReference type="NCBI Taxonomy" id="3726"/>
    <lineage>
        <taxon>Eukaryota</taxon>
        <taxon>Viridiplantae</taxon>
        <taxon>Streptophyta</taxon>
        <taxon>Embryophyta</taxon>
        <taxon>Tracheophyta</taxon>
        <taxon>Spermatophyta</taxon>
        <taxon>Magnoliopsida</taxon>
        <taxon>eudicotyledons</taxon>
        <taxon>Gunneridae</taxon>
        <taxon>Pentapetalae</taxon>
        <taxon>rosids</taxon>
        <taxon>malvids</taxon>
        <taxon>Brassicales</taxon>
        <taxon>Brassicaceae</taxon>
        <taxon>Brassiceae</taxon>
        <taxon>Raphanus</taxon>
    </lineage>
</organism>
<feature type="domain" description="RING-CH-type" evidence="5">
    <location>
        <begin position="13"/>
        <end position="74"/>
    </location>
</feature>
<feature type="transmembrane region" description="Helical" evidence="4">
    <location>
        <begin position="314"/>
        <end position="339"/>
    </location>
</feature>
<dbReference type="KEGG" id="rsz:108832191"/>
<dbReference type="OrthoDB" id="1108038at2759"/>
<protein>
    <submittedName>
        <fullName evidence="7">Probable E3 ubiquitin ligase SUD1</fullName>
    </submittedName>
</protein>
<dbReference type="SUPFAM" id="SSF57850">
    <property type="entry name" value="RING/U-box"/>
    <property type="match status" value="1"/>
</dbReference>
<reference evidence="6" key="1">
    <citation type="journal article" date="2019" name="Database">
        <title>The radish genome database (RadishGD): an integrated information resource for radish genomics.</title>
        <authorList>
            <person name="Yu H.J."/>
            <person name="Baek S."/>
            <person name="Lee Y.J."/>
            <person name="Cho A."/>
            <person name="Mun J.H."/>
        </authorList>
    </citation>
    <scope>NUCLEOTIDE SEQUENCE [LARGE SCALE GENOMIC DNA]</scope>
    <source>
        <strain evidence="6">cv. WK10039</strain>
    </source>
</reference>
<evidence type="ECO:0000256" key="3">
    <source>
        <dbReference type="ARBA" id="ARBA00022833"/>
    </source>
</evidence>
<feature type="transmembrane region" description="Helical" evidence="4">
    <location>
        <begin position="696"/>
        <end position="713"/>
    </location>
</feature>